<dbReference type="FunFam" id="2.40.160.110:FF:000003">
    <property type="entry name" value="ATPase H+ transporting accessory protein 1"/>
    <property type="match status" value="1"/>
</dbReference>
<dbReference type="PANTHER" id="PTHR12471:SF2">
    <property type="entry name" value="V-TYPE PROTON ATPASE SUBUNIT S1"/>
    <property type="match status" value="1"/>
</dbReference>
<evidence type="ECO:0000259" key="7">
    <source>
        <dbReference type="Pfam" id="PF05827"/>
    </source>
</evidence>
<feature type="transmembrane region" description="Helical" evidence="6">
    <location>
        <begin position="37"/>
        <end position="57"/>
    </location>
</feature>
<dbReference type="Pfam" id="PF05827">
    <property type="entry name" value="VAS1_LD"/>
    <property type="match status" value="1"/>
</dbReference>
<evidence type="ECO:0000259" key="8">
    <source>
        <dbReference type="Pfam" id="PF20520"/>
    </source>
</evidence>
<keyword evidence="5 6" id="KW-0472">Membrane</keyword>
<evidence type="ECO:0000256" key="6">
    <source>
        <dbReference type="SAM" id="Phobius"/>
    </source>
</evidence>
<dbReference type="GO" id="GO:0001671">
    <property type="term" value="F:ATPase activator activity"/>
    <property type="evidence" value="ECO:0007669"/>
    <property type="project" value="TreeGrafter"/>
</dbReference>
<keyword evidence="4 6" id="KW-1133">Transmembrane helix</keyword>
<dbReference type="EMBL" id="JAOTOJ010000002">
    <property type="protein sequence ID" value="KAK9407600.1"/>
    <property type="molecule type" value="Genomic_DNA"/>
</dbReference>
<proteinExistence type="inferred from homology"/>
<comment type="subcellular location">
    <subcellularLocation>
        <location evidence="1">Membrane</location>
        <topology evidence="1">Single-pass membrane protein</topology>
    </subcellularLocation>
</comment>
<gene>
    <name evidence="9" type="ORF">NXF25_006374</name>
</gene>
<evidence type="ECO:0000256" key="4">
    <source>
        <dbReference type="ARBA" id="ARBA00022989"/>
    </source>
</evidence>
<dbReference type="GO" id="GO:0030659">
    <property type="term" value="C:cytoplasmic vesicle membrane"/>
    <property type="evidence" value="ECO:0007669"/>
    <property type="project" value="UniProtKB-ARBA"/>
</dbReference>
<dbReference type="AlphaFoldDB" id="A0AAW1BZR4"/>
<dbReference type="GO" id="GO:0012505">
    <property type="term" value="C:endomembrane system"/>
    <property type="evidence" value="ECO:0007669"/>
    <property type="project" value="UniProtKB-ARBA"/>
</dbReference>
<dbReference type="GO" id="GO:0098588">
    <property type="term" value="C:bounding membrane of organelle"/>
    <property type="evidence" value="ECO:0007669"/>
    <property type="project" value="UniProtKB-ARBA"/>
</dbReference>
<dbReference type="InterPro" id="IPR046755">
    <property type="entry name" value="VAS1_LD"/>
</dbReference>
<dbReference type="GO" id="GO:0030641">
    <property type="term" value="P:regulation of cellular pH"/>
    <property type="evidence" value="ECO:0007669"/>
    <property type="project" value="TreeGrafter"/>
</dbReference>
<feature type="domain" description="V-type proton ATPase subunit S1/VOA1 transmembrane" evidence="8">
    <location>
        <begin position="433"/>
        <end position="471"/>
    </location>
</feature>
<dbReference type="Proteomes" id="UP001474421">
    <property type="component" value="Unassembled WGS sequence"/>
</dbReference>
<evidence type="ECO:0000256" key="3">
    <source>
        <dbReference type="ARBA" id="ARBA00022692"/>
    </source>
</evidence>
<organism evidence="9 10">
    <name type="scientific">Crotalus adamanteus</name>
    <name type="common">Eastern diamondback rattlesnake</name>
    <dbReference type="NCBI Taxonomy" id="8729"/>
    <lineage>
        <taxon>Eukaryota</taxon>
        <taxon>Metazoa</taxon>
        <taxon>Chordata</taxon>
        <taxon>Craniata</taxon>
        <taxon>Vertebrata</taxon>
        <taxon>Euteleostomi</taxon>
        <taxon>Lepidosauria</taxon>
        <taxon>Squamata</taxon>
        <taxon>Bifurcata</taxon>
        <taxon>Unidentata</taxon>
        <taxon>Episquamata</taxon>
        <taxon>Toxicofera</taxon>
        <taxon>Serpentes</taxon>
        <taxon>Colubroidea</taxon>
        <taxon>Viperidae</taxon>
        <taxon>Crotalinae</taxon>
        <taxon>Crotalus</taxon>
    </lineage>
</organism>
<accession>A0AAW1BZR4</accession>
<dbReference type="PANTHER" id="PTHR12471">
    <property type="entry name" value="VACUOLAR ATP SYNTHASE SUBUNIT S1"/>
    <property type="match status" value="1"/>
</dbReference>
<evidence type="ECO:0000256" key="1">
    <source>
        <dbReference type="ARBA" id="ARBA00004167"/>
    </source>
</evidence>
<dbReference type="InterPro" id="IPR008388">
    <property type="entry name" value="Ac45_acc_su"/>
</dbReference>
<feature type="domain" description="V-type proton ATPase subunit S1 luminal" evidence="7">
    <location>
        <begin position="277"/>
        <end position="417"/>
    </location>
</feature>
<name>A0AAW1BZR4_CROAD</name>
<evidence type="ECO:0000256" key="2">
    <source>
        <dbReference type="ARBA" id="ARBA00009037"/>
    </source>
</evidence>
<feature type="transmembrane region" description="Helical" evidence="6">
    <location>
        <begin position="439"/>
        <end position="458"/>
    </location>
</feature>
<protein>
    <submittedName>
        <fullName evidence="9">V-type proton ATPase subunit S1</fullName>
    </submittedName>
</protein>
<evidence type="ECO:0000313" key="9">
    <source>
        <dbReference type="EMBL" id="KAK9407600.1"/>
    </source>
</evidence>
<dbReference type="Gene3D" id="2.40.160.110">
    <property type="match status" value="1"/>
</dbReference>
<sequence length="483" mass="52936">MDVPLRPVTPFRVLIGCSGPGKQEKNYPRKGTGRKMALRWVAGVLLLSLGLAAAHTGQVPLLAWSSHSSLWSPLAAPHEGHVVTEAQLASLLDSAVDSGPHNVLLFLQEKLSIEDFTVYGGVFGNKPDSAFPNLENALGTAPSSLVLPSVDWFAAGAVPAFLKAKLGISPLHVDQNTLQELRLNASVPALLMVRLPYTTGSSLMAPKEVLTSNDEILGQVLSALQSEDIPYTAILTALRPSRVLRDVSDVAPEKLGRQLLQKETVFAPVRYPTDGIPRILFWASNLSVTINKTLFDLTNLTFGPSAVVDVQESKWNSSFSELVLKYENIDRKQLRMRFQMTNASYPVSKRNWFVLHTVELVRPGEPPAVFNATYITAPTNYSFSCACVSSEPSLGGILVPRNATNWKLTIMRFQIQSYQLINETFSDASDCAGFFSPGLWMGLLTSFLLVAIFTYGLHMIMSLKTMDRFDDPKGPTISVPQTE</sequence>
<dbReference type="Pfam" id="PF20520">
    <property type="entry name" value="Ac45-VOA1_TM"/>
    <property type="match status" value="1"/>
</dbReference>
<dbReference type="InterPro" id="IPR046756">
    <property type="entry name" value="VAS1/VOA1_TM"/>
</dbReference>
<keyword evidence="3 6" id="KW-0812">Transmembrane</keyword>
<evidence type="ECO:0000256" key="5">
    <source>
        <dbReference type="ARBA" id="ARBA00023136"/>
    </source>
</evidence>
<reference evidence="9 10" key="1">
    <citation type="journal article" date="2024" name="Proc. Natl. Acad. Sci. U.S.A.">
        <title>The genetic regulatory architecture and epigenomic basis for age-related changes in rattlesnake venom.</title>
        <authorList>
            <person name="Hogan M.P."/>
            <person name="Holding M.L."/>
            <person name="Nystrom G.S."/>
            <person name="Colston T.J."/>
            <person name="Bartlett D.A."/>
            <person name="Mason A.J."/>
            <person name="Ellsworth S.A."/>
            <person name="Rautsaw R.M."/>
            <person name="Lawrence K.C."/>
            <person name="Strickland J.L."/>
            <person name="He B."/>
            <person name="Fraser P."/>
            <person name="Margres M.J."/>
            <person name="Gilbert D.M."/>
            <person name="Gibbs H.L."/>
            <person name="Parkinson C.L."/>
            <person name="Rokyta D.R."/>
        </authorList>
    </citation>
    <scope>NUCLEOTIDE SEQUENCE [LARGE SCALE GENOMIC DNA]</scope>
    <source>
        <strain evidence="9">DRR0105</strain>
    </source>
</reference>
<evidence type="ECO:0000313" key="10">
    <source>
        <dbReference type="Proteomes" id="UP001474421"/>
    </source>
</evidence>
<keyword evidence="10" id="KW-1185">Reference proteome</keyword>
<comment type="caution">
    <text evidence="9">The sequence shown here is derived from an EMBL/GenBank/DDBJ whole genome shotgun (WGS) entry which is preliminary data.</text>
</comment>
<dbReference type="GO" id="GO:0033176">
    <property type="term" value="C:proton-transporting V-type ATPase complex"/>
    <property type="evidence" value="ECO:0007669"/>
    <property type="project" value="TreeGrafter"/>
</dbReference>
<comment type="similarity">
    <text evidence="2">Belongs to the vacuolar ATPase subunit S1 family.</text>
</comment>